<proteinExistence type="predicted"/>
<dbReference type="InterPro" id="IPR001296">
    <property type="entry name" value="Glyco_trans_1"/>
</dbReference>
<sequence>MKIAMVSERASPSASLGDQSRHVAELSAALTRAGHDITVYTRRDAPGRRSGPTEDGYRIVPIPAGPARPLETEDVLPHLGTFAAFLDDAWSAEPPDLVHAHFWMSGITAVTAAKAMGIPITQTFHTLAAEGRTDAATAERVRLERLVGRNVARIVAMSTVEADELARLGVPRARISVVPGGVDLAVFTATGVTQPRARGYRLVSAGELCEDSGFDITITALRALPDTELVIAGRAGTRDTISAALLEHAARHGVADRVSLIGDVPDTDLPALLRSADVVVCTPRAKAAGGTPVEAMACGVPVVAAGVGDLTDTVVDGVTGTLVPADRPDNVAEAVRELLLDNALREAYGIAGSDRARCRYSWDRVAADTFRAYEHVLPEPARPALQPE</sequence>
<dbReference type="OrthoDB" id="9810929at2"/>
<dbReference type="Pfam" id="PF13439">
    <property type="entry name" value="Glyco_transf_4"/>
    <property type="match status" value="1"/>
</dbReference>
<dbReference type="RefSeq" id="WP_091794652.1">
    <property type="nucleotide sequence ID" value="NZ_CP016353.1"/>
</dbReference>
<keyword evidence="4" id="KW-1185">Reference proteome</keyword>
<evidence type="ECO:0000259" key="2">
    <source>
        <dbReference type="Pfam" id="PF13439"/>
    </source>
</evidence>
<accession>A0A222VM25</accession>
<dbReference type="GO" id="GO:1901137">
    <property type="term" value="P:carbohydrate derivative biosynthetic process"/>
    <property type="evidence" value="ECO:0007669"/>
    <property type="project" value="UniProtKB-ARBA"/>
</dbReference>
<dbReference type="Gene3D" id="3.40.50.2000">
    <property type="entry name" value="Glycogen Phosphorylase B"/>
    <property type="match status" value="2"/>
</dbReference>
<dbReference type="SUPFAM" id="SSF53756">
    <property type="entry name" value="UDP-Glycosyltransferase/glycogen phosphorylase"/>
    <property type="match status" value="1"/>
</dbReference>
<dbReference type="GO" id="GO:0016758">
    <property type="term" value="F:hexosyltransferase activity"/>
    <property type="evidence" value="ECO:0007669"/>
    <property type="project" value="TreeGrafter"/>
</dbReference>
<dbReference type="AlphaFoldDB" id="A0A222VM25"/>
<keyword evidence="3" id="KW-0808">Transferase</keyword>
<evidence type="ECO:0000313" key="4">
    <source>
        <dbReference type="Proteomes" id="UP000199494"/>
    </source>
</evidence>
<dbReference type="KEGG" id="pmad:BAY61_08260"/>
<name>A0A222VM25_9PSEU</name>
<reference evidence="3 4" key="1">
    <citation type="submission" date="2016-10" db="EMBL/GenBank/DDBJ databases">
        <authorList>
            <person name="de Groot N.N."/>
        </authorList>
    </citation>
    <scope>NUCLEOTIDE SEQUENCE [LARGE SCALE GENOMIC DNA]</scope>
    <source>
        <strain evidence="3 4">CGMCC 4.5506</strain>
    </source>
</reference>
<dbReference type="InterPro" id="IPR050194">
    <property type="entry name" value="Glycosyltransferase_grp1"/>
</dbReference>
<dbReference type="PANTHER" id="PTHR45947">
    <property type="entry name" value="SULFOQUINOVOSYL TRANSFERASE SQD2"/>
    <property type="match status" value="1"/>
</dbReference>
<feature type="domain" description="Glycosyltransferase subfamily 4-like N-terminal" evidence="2">
    <location>
        <begin position="20"/>
        <end position="185"/>
    </location>
</feature>
<evidence type="ECO:0000313" key="3">
    <source>
        <dbReference type="EMBL" id="SDC00205.1"/>
    </source>
</evidence>
<protein>
    <submittedName>
        <fullName evidence="3">Glycosyltransferase involved in cell wall bisynthesis</fullName>
    </submittedName>
</protein>
<dbReference type="InterPro" id="IPR028098">
    <property type="entry name" value="Glyco_trans_4-like_N"/>
</dbReference>
<dbReference type="Proteomes" id="UP000199494">
    <property type="component" value="Unassembled WGS sequence"/>
</dbReference>
<dbReference type="EMBL" id="FMZE01000001">
    <property type="protein sequence ID" value="SDC00205.1"/>
    <property type="molecule type" value="Genomic_DNA"/>
</dbReference>
<dbReference type="Pfam" id="PF00534">
    <property type="entry name" value="Glycos_transf_1"/>
    <property type="match status" value="1"/>
</dbReference>
<organism evidence="3 4">
    <name type="scientific">Prauserella marina</name>
    <dbReference type="NCBI Taxonomy" id="530584"/>
    <lineage>
        <taxon>Bacteria</taxon>
        <taxon>Bacillati</taxon>
        <taxon>Actinomycetota</taxon>
        <taxon>Actinomycetes</taxon>
        <taxon>Pseudonocardiales</taxon>
        <taxon>Pseudonocardiaceae</taxon>
        <taxon>Prauserella</taxon>
    </lineage>
</organism>
<gene>
    <name evidence="3" type="ORF">SAMN05421630_10110</name>
</gene>
<dbReference type="PANTHER" id="PTHR45947:SF3">
    <property type="entry name" value="SULFOQUINOVOSYL TRANSFERASE SQD2"/>
    <property type="match status" value="1"/>
</dbReference>
<feature type="domain" description="Glycosyl transferase family 1" evidence="1">
    <location>
        <begin position="201"/>
        <end position="352"/>
    </location>
</feature>
<evidence type="ECO:0000259" key="1">
    <source>
        <dbReference type="Pfam" id="PF00534"/>
    </source>
</evidence>
<dbReference type="STRING" id="530584.SAMN05421630_10110"/>